<dbReference type="AlphaFoldDB" id="A0A0G0P181"/>
<feature type="transmembrane region" description="Helical" evidence="1">
    <location>
        <begin position="280"/>
        <end position="297"/>
    </location>
</feature>
<dbReference type="Proteomes" id="UP000034774">
    <property type="component" value="Unassembled WGS sequence"/>
</dbReference>
<accession>A0A0G0P181</accession>
<feature type="transmembrane region" description="Helical" evidence="1">
    <location>
        <begin position="68"/>
        <end position="88"/>
    </location>
</feature>
<feature type="transmembrane region" description="Helical" evidence="1">
    <location>
        <begin position="100"/>
        <end position="117"/>
    </location>
</feature>
<evidence type="ECO:0000259" key="2">
    <source>
        <dbReference type="Pfam" id="PF13231"/>
    </source>
</evidence>
<feature type="transmembrane region" description="Helical" evidence="1">
    <location>
        <begin position="337"/>
        <end position="355"/>
    </location>
</feature>
<feature type="transmembrane region" description="Helical" evidence="1">
    <location>
        <begin position="143"/>
        <end position="165"/>
    </location>
</feature>
<keyword evidence="1" id="KW-0472">Membrane</keyword>
<dbReference type="InterPro" id="IPR038731">
    <property type="entry name" value="RgtA/B/C-like"/>
</dbReference>
<organism evidence="3 4">
    <name type="scientific">Candidatus Woesebacteria bacterium GW2011_GWB1_39_10</name>
    <dbReference type="NCBI Taxonomy" id="1618572"/>
    <lineage>
        <taxon>Bacteria</taxon>
        <taxon>Candidatus Woeseibacteriota</taxon>
    </lineage>
</organism>
<feature type="transmembrane region" description="Helical" evidence="1">
    <location>
        <begin position="502"/>
        <end position="519"/>
    </location>
</feature>
<feature type="transmembrane region" description="Helical" evidence="1">
    <location>
        <begin position="213"/>
        <end position="232"/>
    </location>
</feature>
<feature type="transmembrane region" description="Helical" evidence="1">
    <location>
        <begin position="12"/>
        <end position="33"/>
    </location>
</feature>
<evidence type="ECO:0000313" key="3">
    <source>
        <dbReference type="EMBL" id="KKQ91854.1"/>
    </source>
</evidence>
<evidence type="ECO:0000256" key="1">
    <source>
        <dbReference type="SAM" id="Phobius"/>
    </source>
</evidence>
<proteinExistence type="predicted"/>
<keyword evidence="1" id="KW-0812">Transmembrane</keyword>
<dbReference type="STRING" id="1618572.UT17_C0004G0202"/>
<sequence length="523" mass="59706">MQKVEKFLVKYPFLIILLLSIPAVWALFVPGYFGASDDLHIGWLFEMNRSLSLGQFPPRFVPDLSFGFGYPLFNFVFPLPFYIGEIFHKLGLSLVDSVKAIFLMSVPLSMYFMYKFIKEYTNEFLALAGAVLYVYTPYRATDIYVRGAIGEILAFVFPPLIAFSITKIGKEKSIKWICLLSLGVAGLILSHDIMAYMFIPFLALFALVQWKGILRSIYGFILGLLVSLYFWLPALIESKLMKYGTGNFNFIDHFPTLKQLVTPHFGYGASVPGPHDGMSFFMGAINVLLVVATVVLIRKGKPIIYWALFTIAVSVFLMNFRSTFLWKIIPYLPYFQFPWRFLSLTTFATSVLVISFDKFKLAKTIGIVVVLTAVALNFTNYKPHDFLGRTDAYYLNRYIPFPSASAEYLKTQEEYLRLPQKTQMRPDKLSPDQGLGATFKVNYAKETIFDYSKYYFPGWIVTVDGKKVDVYAGEPYGQLEFKVPAGEHELKIAFKETRFRKVLDIISLLSVLGAITILVRRNK</sequence>
<keyword evidence="1" id="KW-1133">Transmembrane helix</keyword>
<feature type="domain" description="Glycosyltransferase RgtA/B/C/D-like" evidence="2">
    <location>
        <begin position="78"/>
        <end position="236"/>
    </location>
</feature>
<comment type="caution">
    <text evidence="3">The sequence shown here is derived from an EMBL/GenBank/DDBJ whole genome shotgun (WGS) entry which is preliminary data.</text>
</comment>
<dbReference type="Pfam" id="PF13231">
    <property type="entry name" value="PMT_2"/>
    <property type="match status" value="1"/>
</dbReference>
<name>A0A0G0P181_9BACT</name>
<dbReference type="EMBL" id="LBVU01000004">
    <property type="protein sequence ID" value="KKQ91854.1"/>
    <property type="molecule type" value="Genomic_DNA"/>
</dbReference>
<protein>
    <recommendedName>
        <fullName evidence="2">Glycosyltransferase RgtA/B/C/D-like domain-containing protein</fullName>
    </recommendedName>
</protein>
<reference evidence="3 4" key="1">
    <citation type="journal article" date="2015" name="Nature">
        <title>rRNA introns, odd ribosomes, and small enigmatic genomes across a large radiation of phyla.</title>
        <authorList>
            <person name="Brown C.T."/>
            <person name="Hug L.A."/>
            <person name="Thomas B.C."/>
            <person name="Sharon I."/>
            <person name="Castelle C.J."/>
            <person name="Singh A."/>
            <person name="Wilkins M.J."/>
            <person name="Williams K.H."/>
            <person name="Banfield J.F."/>
        </authorList>
    </citation>
    <scope>NUCLEOTIDE SEQUENCE [LARGE SCALE GENOMIC DNA]</scope>
</reference>
<feature type="transmembrane region" description="Helical" evidence="1">
    <location>
        <begin position="303"/>
        <end position="325"/>
    </location>
</feature>
<evidence type="ECO:0000313" key="4">
    <source>
        <dbReference type="Proteomes" id="UP000034774"/>
    </source>
</evidence>
<feature type="transmembrane region" description="Helical" evidence="1">
    <location>
        <begin position="177"/>
        <end position="207"/>
    </location>
</feature>
<feature type="transmembrane region" description="Helical" evidence="1">
    <location>
        <begin position="361"/>
        <end position="379"/>
    </location>
</feature>
<gene>
    <name evidence="3" type="ORF">UT17_C0004G0202</name>
</gene>